<keyword evidence="1 2" id="KW-0732">Signal</keyword>
<organism evidence="4 5">
    <name type="scientific">Methylobrevis albus</name>
    <dbReference type="NCBI Taxonomy" id="2793297"/>
    <lineage>
        <taxon>Bacteria</taxon>
        <taxon>Pseudomonadati</taxon>
        <taxon>Pseudomonadota</taxon>
        <taxon>Alphaproteobacteria</taxon>
        <taxon>Hyphomicrobiales</taxon>
        <taxon>Pleomorphomonadaceae</taxon>
        <taxon>Methylobrevis</taxon>
    </lineage>
</organism>
<keyword evidence="5" id="KW-1185">Reference proteome</keyword>
<evidence type="ECO:0000256" key="2">
    <source>
        <dbReference type="SAM" id="SignalP"/>
    </source>
</evidence>
<protein>
    <submittedName>
        <fullName evidence="4">Substrate-binding domain-containing protein</fullName>
    </submittedName>
</protein>
<evidence type="ECO:0000313" key="4">
    <source>
        <dbReference type="EMBL" id="MBH0236985.1"/>
    </source>
</evidence>
<gene>
    <name evidence="4" type="ORF">I5731_04040</name>
</gene>
<evidence type="ECO:0000256" key="1">
    <source>
        <dbReference type="ARBA" id="ARBA00022729"/>
    </source>
</evidence>
<accession>A0A931HYX3</accession>
<dbReference type="SUPFAM" id="SSF53850">
    <property type="entry name" value="Periplasmic binding protein-like II"/>
    <property type="match status" value="1"/>
</dbReference>
<feature type="signal peptide" evidence="2">
    <location>
        <begin position="1"/>
        <end position="28"/>
    </location>
</feature>
<comment type="caution">
    <text evidence="4">The sequence shown here is derived from an EMBL/GenBank/DDBJ whole genome shotgun (WGS) entry which is preliminary data.</text>
</comment>
<dbReference type="NCBIfam" id="TIGR03871">
    <property type="entry name" value="ABC_peri_MoxJ_2"/>
    <property type="match status" value="1"/>
</dbReference>
<dbReference type="Proteomes" id="UP000631694">
    <property type="component" value="Unassembled WGS sequence"/>
</dbReference>
<evidence type="ECO:0000259" key="3">
    <source>
        <dbReference type="SMART" id="SM00062"/>
    </source>
</evidence>
<feature type="domain" description="Solute-binding protein family 3/N-terminal" evidence="3">
    <location>
        <begin position="59"/>
        <end position="290"/>
    </location>
</feature>
<dbReference type="RefSeq" id="WP_197310064.1">
    <property type="nucleotide sequence ID" value="NZ_JADZLT010000040.1"/>
</dbReference>
<evidence type="ECO:0000313" key="5">
    <source>
        <dbReference type="Proteomes" id="UP000631694"/>
    </source>
</evidence>
<reference evidence="4" key="1">
    <citation type="submission" date="2020-12" db="EMBL/GenBank/DDBJ databases">
        <title>Methylobrevis albus sp. nov., isolated from fresh water lack sediment.</title>
        <authorList>
            <person name="Zou Q."/>
        </authorList>
    </citation>
    <scope>NUCLEOTIDE SEQUENCE</scope>
    <source>
        <strain evidence="4">L22</strain>
    </source>
</reference>
<dbReference type="InterPro" id="IPR001638">
    <property type="entry name" value="Solute-binding_3/MltF_N"/>
</dbReference>
<dbReference type="SMART" id="SM00062">
    <property type="entry name" value="PBPb"/>
    <property type="match status" value="1"/>
</dbReference>
<dbReference type="InterPro" id="IPR022448">
    <property type="entry name" value="Quinoprotein_dehydrogenase"/>
</dbReference>
<feature type="chain" id="PRO_5037081090" evidence="2">
    <location>
        <begin position="29"/>
        <end position="300"/>
    </location>
</feature>
<dbReference type="PANTHER" id="PTHR35936">
    <property type="entry name" value="MEMBRANE-BOUND LYTIC MUREIN TRANSGLYCOSYLASE F"/>
    <property type="match status" value="1"/>
</dbReference>
<dbReference type="AlphaFoldDB" id="A0A931HYX3"/>
<dbReference type="Pfam" id="PF00497">
    <property type="entry name" value="SBP_bac_3"/>
    <property type="match status" value="1"/>
</dbReference>
<name>A0A931HYX3_9HYPH</name>
<proteinExistence type="predicted"/>
<dbReference type="PANTHER" id="PTHR35936:SF17">
    <property type="entry name" value="ARGININE-BINDING EXTRACELLULAR PROTEIN ARTP"/>
    <property type="match status" value="1"/>
</dbReference>
<dbReference type="EMBL" id="JADZLT010000040">
    <property type="protein sequence ID" value="MBH0236985.1"/>
    <property type="molecule type" value="Genomic_DNA"/>
</dbReference>
<sequence>MARISTLRGAALAAVVLLGAAQTSGAWAQDGATPVVPGAPAGEPETVFGEAIELIDPNVLRVCADPRNLPFSNQEGEGFENKIADLVAEKLGKSVSYTWFPMATGFVRKTLGEHRCDVIIGYAQGDELVQNTNAYYRTAYTLVFKPGNGLDGIDSLADPRLKEKTIGIVAGTPPASNMAQNGLMGRARPYQLMVDTRIDSPAARMVQDVRDGTIDVAVLWGPIAGYYATKTEPKLTVVPLVKENGGPRMAYRITMGVRPSDQNWKRELNRLLTRSQAEINAILLDYGVPLLDERDQPITQ</sequence>
<dbReference type="Gene3D" id="3.40.190.10">
    <property type="entry name" value="Periplasmic binding protein-like II"/>
    <property type="match status" value="2"/>
</dbReference>